<keyword evidence="3" id="KW-1185">Reference proteome</keyword>
<sequence>MSEHKVTQELVESKVKSEQYVVVPGTTLTFCVLTLENGFTVTGESACVDPENFDKAVGEHWAKVDALKKVWPLEAYLMKQKLYEAELEKERTFLAMAVRGEAQRSETKQAEHTAELNAAYEG</sequence>
<organism evidence="2 3">
    <name type="scientific">Vibrio phage vB_VpaP_KF2</name>
    <dbReference type="NCBI Taxonomy" id="2041473"/>
    <lineage>
        <taxon>Viruses</taxon>
        <taxon>Duplodnaviria</taxon>
        <taxon>Heunggongvirae</taxon>
        <taxon>Uroviricota</taxon>
        <taxon>Caudoviricetes</taxon>
        <taxon>Autographivirales</taxon>
        <taxon>Autoscriptoviridae</taxon>
        <taxon>Maculvirus</taxon>
        <taxon>Maculvirus DE18</taxon>
        <taxon>Maculvirus KF2</taxon>
    </lineage>
</organism>
<dbReference type="Pfam" id="PF13876">
    <property type="entry name" value="Phage_gp49_66"/>
    <property type="match status" value="1"/>
</dbReference>
<feature type="region of interest" description="Disordered" evidence="1">
    <location>
        <begin position="101"/>
        <end position="122"/>
    </location>
</feature>
<evidence type="ECO:0000256" key="1">
    <source>
        <dbReference type="SAM" id="MobiDB-lite"/>
    </source>
</evidence>
<gene>
    <name evidence="2" type="ORF">KF2_009</name>
</gene>
<dbReference type="InterPro" id="IPR025915">
    <property type="entry name" value="Phage_gp49_66"/>
</dbReference>
<proteinExistence type="predicted"/>
<feature type="compositionally biased region" description="Basic and acidic residues" evidence="1">
    <location>
        <begin position="101"/>
        <end position="114"/>
    </location>
</feature>
<dbReference type="EMBL" id="MF754112">
    <property type="protein sequence ID" value="ATI19077.1"/>
    <property type="molecule type" value="Genomic_DNA"/>
</dbReference>
<dbReference type="Proteomes" id="UP000257845">
    <property type="component" value="Segment"/>
</dbReference>
<evidence type="ECO:0000313" key="3">
    <source>
        <dbReference type="Proteomes" id="UP000257845"/>
    </source>
</evidence>
<evidence type="ECO:0000313" key="2">
    <source>
        <dbReference type="EMBL" id="ATI19077.1"/>
    </source>
</evidence>
<evidence type="ECO:0008006" key="4">
    <source>
        <dbReference type="Google" id="ProtNLM"/>
    </source>
</evidence>
<name>A0A384X242_9CAUD</name>
<reference evidence="2 3" key="1">
    <citation type="submission" date="2017-08" db="EMBL/GenBank/DDBJ databases">
        <title>Complete genome sequence of bacteriophage vB_VpaP_KF2.</title>
        <authorList>
            <person name="Yu J."/>
            <person name="Kwak S.-J."/>
            <person name="Lim J.-A."/>
            <person name="Chang H.-J."/>
        </authorList>
    </citation>
    <scope>NUCLEOTIDE SEQUENCE [LARGE SCALE GENOMIC DNA]</scope>
</reference>
<protein>
    <recommendedName>
        <fullName evidence="4">Phage protein</fullName>
    </recommendedName>
</protein>
<accession>A0A384X242</accession>